<evidence type="ECO:0000313" key="1">
    <source>
        <dbReference type="EMBL" id="CDP36419.1"/>
    </source>
</evidence>
<reference evidence="1" key="1">
    <citation type="submission" date="2014-02" db="EMBL/GenBank/DDBJ databases">
        <authorList>
            <person name="Genoscope - CEA"/>
        </authorList>
    </citation>
    <scope>NUCLEOTIDE SEQUENCE</scope>
    <source>
        <strain evidence="1">LS3</strain>
    </source>
</reference>
<dbReference type="EMBL" id="HG937692">
    <property type="protein sequence ID" value="CDP36419.1"/>
    <property type="molecule type" value="Genomic_DNA"/>
</dbReference>
<name>A0A060T6I9_BLAAD</name>
<accession>A0A060T6I9</accession>
<sequence length="278" mass="31874">MDRVEHLISHSNHLSQRLQMLLDKQWDALSVSGTPKHTRKLIESTMNELLDTQKELVECYDSELTIKREWLDKTKVIQDKIVRLQQEITSIESDSELAKEVHLLQTEQTEINDEIAKLEFRLKTLLSRKQEISKRLLYLKSTVESKSSSYHHELQSLKPPEDTEVEAYERQVDAIRDHVTSTEQEVQALSDGLVVWRDVCQEVGELEANLVSCLKASDPSRAKSMIEATIGRVQEKLDLATKYNWSLLVVAIGHELQALKRALELLKQNDTPTPTLPA</sequence>
<organism evidence="1">
    <name type="scientific">Blastobotrys adeninivorans</name>
    <name type="common">Yeast</name>
    <name type="synonym">Arxula adeninivorans</name>
    <dbReference type="NCBI Taxonomy" id="409370"/>
    <lineage>
        <taxon>Eukaryota</taxon>
        <taxon>Fungi</taxon>
        <taxon>Dikarya</taxon>
        <taxon>Ascomycota</taxon>
        <taxon>Saccharomycotina</taxon>
        <taxon>Dipodascomycetes</taxon>
        <taxon>Dipodascales</taxon>
        <taxon>Trichomonascaceae</taxon>
        <taxon>Blastobotrys</taxon>
    </lineage>
</organism>
<gene>
    <name evidence="1" type="ORF">GNLVRS02_ARAD1B12562g</name>
</gene>
<dbReference type="PhylomeDB" id="A0A060T6I9"/>
<proteinExistence type="predicted"/>
<dbReference type="AlphaFoldDB" id="A0A060T6I9"/>
<reference evidence="1" key="2">
    <citation type="submission" date="2014-06" db="EMBL/GenBank/DDBJ databases">
        <title>The complete genome of Blastobotrys (Arxula) adeninivorans LS3 - a yeast of biotechnological interest.</title>
        <authorList>
            <person name="Kunze G."/>
            <person name="Gaillardin C."/>
            <person name="Czernicka M."/>
            <person name="Durrens P."/>
            <person name="Martin T."/>
            <person name="Boer E."/>
            <person name="Gabaldon T."/>
            <person name="Cruz J."/>
            <person name="Talla E."/>
            <person name="Marck C."/>
            <person name="Goffeau A."/>
            <person name="Barbe V."/>
            <person name="Baret P."/>
            <person name="Baronian K."/>
            <person name="Beier S."/>
            <person name="Bleykasten C."/>
            <person name="Bode R."/>
            <person name="Casaregola S."/>
            <person name="Despons L."/>
            <person name="Fairhead C."/>
            <person name="Giersberg M."/>
            <person name="Gierski P."/>
            <person name="Hahnel U."/>
            <person name="Hartmann A."/>
            <person name="Jankowska D."/>
            <person name="Jubin C."/>
            <person name="Jung P."/>
            <person name="Lafontaine I."/>
            <person name="Leh-Louis V."/>
            <person name="Lemaire M."/>
            <person name="Marcet-Houben M."/>
            <person name="Mascher M."/>
            <person name="Morel G."/>
            <person name="Richard G.-F."/>
            <person name="Riechen J."/>
            <person name="Sacerdot C."/>
            <person name="Sarkar A."/>
            <person name="Savel G."/>
            <person name="Schacherer J."/>
            <person name="Sherman D."/>
            <person name="Straub M.-L."/>
            <person name="Stein N."/>
            <person name="Thierry A."/>
            <person name="Trautwein-Schult A."/>
            <person name="Westhof E."/>
            <person name="Worch S."/>
            <person name="Dujon B."/>
            <person name="Souciet J.-L."/>
            <person name="Wincker P."/>
            <person name="Scholz U."/>
            <person name="Neuveglise N."/>
        </authorList>
    </citation>
    <scope>NUCLEOTIDE SEQUENCE</scope>
    <source>
        <strain evidence="1">LS3</strain>
    </source>
</reference>
<protein>
    <submittedName>
        <fullName evidence="1">ARAD1B12562p</fullName>
    </submittedName>
</protein>